<evidence type="ECO:0000256" key="5">
    <source>
        <dbReference type="SAM" id="MobiDB-lite"/>
    </source>
</evidence>
<dbReference type="SUPFAM" id="SSF50978">
    <property type="entry name" value="WD40 repeat-like"/>
    <property type="match status" value="1"/>
</dbReference>
<accession>A0ABR1FHF0</accession>
<dbReference type="EMBL" id="JBBJCI010000422">
    <property type="protein sequence ID" value="KAK7230858.1"/>
    <property type="molecule type" value="Genomic_DNA"/>
</dbReference>
<keyword evidence="3" id="KW-0677">Repeat</keyword>
<proteinExistence type="inferred from homology"/>
<feature type="region of interest" description="Disordered" evidence="5">
    <location>
        <begin position="77"/>
        <end position="97"/>
    </location>
</feature>
<dbReference type="Proteomes" id="UP001363151">
    <property type="component" value="Unassembled WGS sequence"/>
</dbReference>
<evidence type="ECO:0000313" key="7">
    <source>
        <dbReference type="EMBL" id="KAK7230858.1"/>
    </source>
</evidence>
<dbReference type="Pfam" id="PF00400">
    <property type="entry name" value="WD40"/>
    <property type="match status" value="1"/>
</dbReference>
<name>A0ABR1FHF0_AURAN</name>
<dbReference type="Pfam" id="PF23609">
    <property type="entry name" value="Beta-prop_EIPR1"/>
    <property type="match status" value="1"/>
</dbReference>
<dbReference type="InterPro" id="IPR059104">
    <property type="entry name" value="Beta-prop_EIPR1-like"/>
</dbReference>
<evidence type="ECO:0000256" key="4">
    <source>
        <dbReference type="PROSITE-ProRule" id="PRU00221"/>
    </source>
</evidence>
<dbReference type="InterPro" id="IPR015943">
    <property type="entry name" value="WD40/YVTN_repeat-like_dom_sf"/>
</dbReference>
<dbReference type="PANTHER" id="PTHR14205:SF15">
    <property type="entry name" value="EARP AND GARP COMPLEX-INTERACTING PROTEIN 1"/>
    <property type="match status" value="1"/>
</dbReference>
<dbReference type="Gene3D" id="2.130.10.10">
    <property type="entry name" value="YVTN repeat-like/Quinoprotein amine dehydrogenase"/>
    <property type="match status" value="1"/>
</dbReference>
<dbReference type="PROSITE" id="PS50082">
    <property type="entry name" value="WD_REPEATS_2"/>
    <property type="match status" value="1"/>
</dbReference>
<protein>
    <recommendedName>
        <fullName evidence="6">EIPR1-like beta-propeller domain-containing protein</fullName>
    </recommendedName>
</protein>
<evidence type="ECO:0000256" key="3">
    <source>
        <dbReference type="ARBA" id="ARBA00022737"/>
    </source>
</evidence>
<comment type="similarity">
    <text evidence="1">Belongs to the WD repeat EIPR1 family.</text>
</comment>
<sequence length="378" mass="39196">MFSTSSTTYAAAKFPCCRCLSAVSADTTQHRFVLGTGGAREQNEVQVLDFDEESNRLGCVGRVAHAGEVFALAPSPADASTPRCGGPSRTRATTAAGRRARRWRAVARAAGPRALAGAATAGPCRSLAWSPRDHGAPNALAALDGAKLRFYDVAASAEPTLAVDVAAPFGGARATAASWSPHDAAEVHVASRDGAVRAYDARSSAPPRLVVAGDGGPCFAVDSNPNKPGAVSTAHADGTVRFYDLRASGGAPLKILRGHDGWCGALEYNKYHDQLLASGGSDKLVNLWRVSSISSAPLLELDLDDAKGDGASSAVTSSAGTAAPDAPDVKVKDYDLHDDAVVAVAWSSCDAWVFASLSFDGRVLLNHVPSPEKYKILL</sequence>
<dbReference type="InterPro" id="IPR036322">
    <property type="entry name" value="WD40_repeat_dom_sf"/>
</dbReference>
<dbReference type="SMART" id="SM00320">
    <property type="entry name" value="WD40"/>
    <property type="match status" value="4"/>
</dbReference>
<reference evidence="7 8" key="1">
    <citation type="submission" date="2024-03" db="EMBL/GenBank/DDBJ databases">
        <title>Aureococcus anophagefferens CCMP1851 and Kratosvirus quantuckense: Draft genome of a second virus-susceptible host strain in the model system.</title>
        <authorList>
            <person name="Chase E."/>
            <person name="Truchon A.R."/>
            <person name="Schepens W."/>
            <person name="Wilhelm S.W."/>
        </authorList>
    </citation>
    <scope>NUCLEOTIDE SEQUENCE [LARGE SCALE GENOMIC DNA]</scope>
    <source>
        <strain evidence="7 8">CCMP1851</strain>
    </source>
</reference>
<dbReference type="InterPro" id="IPR001680">
    <property type="entry name" value="WD40_rpt"/>
</dbReference>
<evidence type="ECO:0000256" key="1">
    <source>
        <dbReference type="ARBA" id="ARBA00005672"/>
    </source>
</evidence>
<evidence type="ECO:0000259" key="6">
    <source>
        <dbReference type="Pfam" id="PF23609"/>
    </source>
</evidence>
<dbReference type="PANTHER" id="PTHR14205">
    <property type="entry name" value="WD-REPEAT PROTEIN"/>
    <property type="match status" value="1"/>
</dbReference>
<keyword evidence="2 4" id="KW-0853">WD repeat</keyword>
<gene>
    <name evidence="7" type="ORF">SO694_00074017</name>
</gene>
<feature type="domain" description="EIPR1-like beta-propeller" evidence="6">
    <location>
        <begin position="16"/>
        <end position="288"/>
    </location>
</feature>
<keyword evidence="8" id="KW-1185">Reference proteome</keyword>
<dbReference type="InterPro" id="IPR040323">
    <property type="entry name" value="EIPR1"/>
</dbReference>
<evidence type="ECO:0000256" key="2">
    <source>
        <dbReference type="ARBA" id="ARBA00022574"/>
    </source>
</evidence>
<organism evidence="7 8">
    <name type="scientific">Aureococcus anophagefferens</name>
    <name type="common">Harmful bloom alga</name>
    <dbReference type="NCBI Taxonomy" id="44056"/>
    <lineage>
        <taxon>Eukaryota</taxon>
        <taxon>Sar</taxon>
        <taxon>Stramenopiles</taxon>
        <taxon>Ochrophyta</taxon>
        <taxon>Pelagophyceae</taxon>
        <taxon>Pelagomonadales</taxon>
        <taxon>Pelagomonadaceae</taxon>
        <taxon>Aureococcus</taxon>
    </lineage>
</organism>
<feature type="repeat" description="WD" evidence="4">
    <location>
        <begin position="256"/>
        <end position="292"/>
    </location>
</feature>
<comment type="caution">
    <text evidence="7">The sequence shown here is derived from an EMBL/GenBank/DDBJ whole genome shotgun (WGS) entry which is preliminary data.</text>
</comment>
<evidence type="ECO:0000313" key="8">
    <source>
        <dbReference type="Proteomes" id="UP001363151"/>
    </source>
</evidence>